<sequence>MGQDFHKTGSSGFVEKFRTTFKSNYREIWIRDMFAESHSNVERKQEISFGKNDDSQRGKKGVLILLLLIRNLPTYLFAEQATYYEVDLLSARAPEFCVPTLRLFILRMVSAKDKFILIRRKSLRANPSRQNVYSPLGRKKK</sequence>
<dbReference type="EMBL" id="LR899009">
    <property type="protein sequence ID" value="CAD7077011.1"/>
    <property type="molecule type" value="Genomic_DNA"/>
</dbReference>
<organism evidence="1 2">
    <name type="scientific">Hermetia illucens</name>
    <name type="common">Black soldier fly</name>
    <dbReference type="NCBI Taxonomy" id="343691"/>
    <lineage>
        <taxon>Eukaryota</taxon>
        <taxon>Metazoa</taxon>
        <taxon>Ecdysozoa</taxon>
        <taxon>Arthropoda</taxon>
        <taxon>Hexapoda</taxon>
        <taxon>Insecta</taxon>
        <taxon>Pterygota</taxon>
        <taxon>Neoptera</taxon>
        <taxon>Endopterygota</taxon>
        <taxon>Diptera</taxon>
        <taxon>Brachycera</taxon>
        <taxon>Stratiomyomorpha</taxon>
        <taxon>Stratiomyidae</taxon>
        <taxon>Hermetiinae</taxon>
        <taxon>Hermetia</taxon>
    </lineage>
</organism>
<dbReference type="AlphaFoldDB" id="A0A7R8UAL9"/>
<keyword evidence="2" id="KW-1185">Reference proteome</keyword>
<reference evidence="1 2" key="1">
    <citation type="submission" date="2020-11" db="EMBL/GenBank/DDBJ databases">
        <authorList>
            <person name="Wallbank WR R."/>
            <person name="Pardo Diaz C."/>
            <person name="Kozak K."/>
            <person name="Martin S."/>
            <person name="Jiggins C."/>
            <person name="Moest M."/>
            <person name="Warren A I."/>
            <person name="Generalovic N T."/>
            <person name="Byers J.R.P. K."/>
            <person name="Montejo-Kovacevich G."/>
            <person name="Yen C E."/>
        </authorList>
    </citation>
    <scope>NUCLEOTIDE SEQUENCE [LARGE SCALE GENOMIC DNA]</scope>
</reference>
<proteinExistence type="predicted"/>
<evidence type="ECO:0000313" key="2">
    <source>
        <dbReference type="Proteomes" id="UP000594454"/>
    </source>
</evidence>
<gene>
    <name evidence="1" type="ORF">HERILL_LOCUS390</name>
</gene>
<evidence type="ECO:0000313" key="1">
    <source>
        <dbReference type="EMBL" id="CAD7077011.1"/>
    </source>
</evidence>
<name>A0A7R8UAL9_HERIL</name>
<dbReference type="InParanoid" id="A0A7R8UAL9"/>
<dbReference type="Proteomes" id="UP000594454">
    <property type="component" value="Chromosome 1"/>
</dbReference>
<protein>
    <submittedName>
        <fullName evidence="1">Uncharacterized protein</fullName>
    </submittedName>
</protein>
<accession>A0A7R8UAL9</accession>